<keyword evidence="1 2" id="KW-0238">DNA-binding</keyword>
<name>A0A431VFN5_9PROT</name>
<dbReference type="AlphaFoldDB" id="A0A431VFN5"/>
<dbReference type="GO" id="GO:0000976">
    <property type="term" value="F:transcription cis-regulatory region binding"/>
    <property type="evidence" value="ECO:0007669"/>
    <property type="project" value="TreeGrafter"/>
</dbReference>
<keyword evidence="5" id="KW-1185">Reference proteome</keyword>
<dbReference type="PANTHER" id="PTHR30055">
    <property type="entry name" value="HTH-TYPE TRANSCRIPTIONAL REGULATOR RUTR"/>
    <property type="match status" value="1"/>
</dbReference>
<dbReference type="PANTHER" id="PTHR30055:SF223">
    <property type="entry name" value="HTH-TYPE TRANSCRIPTIONAL REGULATOR UIDR"/>
    <property type="match status" value="1"/>
</dbReference>
<feature type="domain" description="HTH tetR-type" evidence="3">
    <location>
        <begin position="8"/>
        <end position="68"/>
    </location>
</feature>
<protein>
    <submittedName>
        <fullName evidence="4">TetR/AcrR family transcriptional regulator</fullName>
    </submittedName>
</protein>
<evidence type="ECO:0000259" key="3">
    <source>
        <dbReference type="PROSITE" id="PS50977"/>
    </source>
</evidence>
<evidence type="ECO:0000256" key="2">
    <source>
        <dbReference type="PROSITE-ProRule" id="PRU00335"/>
    </source>
</evidence>
<dbReference type="PROSITE" id="PS50977">
    <property type="entry name" value="HTH_TETR_2"/>
    <property type="match status" value="1"/>
</dbReference>
<accession>A0A431VFN5</accession>
<dbReference type="Proteomes" id="UP000277007">
    <property type="component" value="Unassembled WGS sequence"/>
</dbReference>
<dbReference type="InterPro" id="IPR050109">
    <property type="entry name" value="HTH-type_TetR-like_transc_reg"/>
</dbReference>
<dbReference type="InterPro" id="IPR001647">
    <property type="entry name" value="HTH_TetR"/>
</dbReference>
<dbReference type="SUPFAM" id="SSF46689">
    <property type="entry name" value="Homeodomain-like"/>
    <property type="match status" value="1"/>
</dbReference>
<dbReference type="InterPro" id="IPR023772">
    <property type="entry name" value="DNA-bd_HTH_TetR-type_CS"/>
</dbReference>
<organism evidence="4 5">
    <name type="scientific">Azospirillum griseum</name>
    <dbReference type="NCBI Taxonomy" id="2496639"/>
    <lineage>
        <taxon>Bacteria</taxon>
        <taxon>Pseudomonadati</taxon>
        <taxon>Pseudomonadota</taxon>
        <taxon>Alphaproteobacteria</taxon>
        <taxon>Rhodospirillales</taxon>
        <taxon>Azospirillaceae</taxon>
        <taxon>Azospirillum</taxon>
    </lineage>
</organism>
<feature type="DNA-binding region" description="H-T-H motif" evidence="2">
    <location>
        <begin position="31"/>
        <end position="50"/>
    </location>
</feature>
<dbReference type="InterPro" id="IPR009057">
    <property type="entry name" value="Homeodomain-like_sf"/>
</dbReference>
<dbReference type="GO" id="GO:0003700">
    <property type="term" value="F:DNA-binding transcription factor activity"/>
    <property type="evidence" value="ECO:0007669"/>
    <property type="project" value="TreeGrafter"/>
</dbReference>
<dbReference type="EMBL" id="RXMA01000014">
    <property type="protein sequence ID" value="RTR18675.1"/>
    <property type="molecule type" value="Genomic_DNA"/>
</dbReference>
<dbReference type="PRINTS" id="PR00455">
    <property type="entry name" value="HTHTETR"/>
</dbReference>
<proteinExistence type="predicted"/>
<dbReference type="Pfam" id="PF00440">
    <property type="entry name" value="TetR_N"/>
    <property type="match status" value="1"/>
</dbReference>
<gene>
    <name evidence="4" type="ORF">EJ903_15095</name>
</gene>
<evidence type="ECO:0000256" key="1">
    <source>
        <dbReference type="ARBA" id="ARBA00023125"/>
    </source>
</evidence>
<reference evidence="4 5" key="1">
    <citation type="submission" date="2018-12" db="EMBL/GenBank/DDBJ databases">
        <authorList>
            <person name="Yang Y."/>
        </authorList>
    </citation>
    <scope>NUCLEOTIDE SEQUENCE [LARGE SCALE GENOMIC DNA]</scope>
    <source>
        <strain evidence="4 5">L-25-5w-1</strain>
    </source>
</reference>
<evidence type="ECO:0000313" key="5">
    <source>
        <dbReference type="Proteomes" id="UP000277007"/>
    </source>
</evidence>
<comment type="caution">
    <text evidence="4">The sequence shown here is derived from an EMBL/GenBank/DDBJ whole genome shotgun (WGS) entry which is preliminary data.</text>
</comment>
<evidence type="ECO:0000313" key="4">
    <source>
        <dbReference type="EMBL" id="RTR18675.1"/>
    </source>
</evidence>
<dbReference type="PROSITE" id="PS01081">
    <property type="entry name" value="HTH_TETR_1"/>
    <property type="match status" value="1"/>
</dbReference>
<sequence length="244" mass="26467">MAPRLNAAARRKAILDSALPLFAGKGFAATTTKEIAQAAGVSEALIFKHFPSKASLYEAIFLSCIDDDPEYARLVALPASTATLAQMIQALVRHFVIDLPDDGEERARHRLTLLSLLEDGEFMRLVYDGLRERFLPTFAAAIRAAAAAGDLVPGPILADNALWLADHLCMGFGATCLSGRSLVPYNGDRADLARQAIWFILRGLGMRDEAIAAQEAHARFPFAPFDPLRSPDAAQVHTDPIRSN</sequence>
<dbReference type="Gene3D" id="1.10.357.10">
    <property type="entry name" value="Tetracycline Repressor, domain 2"/>
    <property type="match status" value="1"/>
</dbReference>
<dbReference type="OrthoDB" id="9802802at2"/>